<keyword evidence="5" id="KW-1185">Reference proteome</keyword>
<name>A0A229VYS7_9BIFI</name>
<dbReference type="EMBL" id="NEWD01000007">
    <property type="protein sequence ID" value="OXN00767.1"/>
    <property type="molecule type" value="Genomic_DNA"/>
</dbReference>
<evidence type="ECO:0000313" key="4">
    <source>
        <dbReference type="EMBL" id="OXN00767.1"/>
    </source>
</evidence>
<proteinExistence type="predicted"/>
<dbReference type="InterPro" id="IPR009057">
    <property type="entry name" value="Homeodomain-like_sf"/>
</dbReference>
<protein>
    <submittedName>
        <fullName evidence="4">TetR family transcriptional regulator</fullName>
    </submittedName>
</protein>
<gene>
    <name evidence="4" type="ORF">Tam10B_0722</name>
</gene>
<organism evidence="4 5">
    <name type="scientific">Bifidobacterium vansinderenii</name>
    <dbReference type="NCBI Taxonomy" id="1984871"/>
    <lineage>
        <taxon>Bacteria</taxon>
        <taxon>Bacillati</taxon>
        <taxon>Actinomycetota</taxon>
        <taxon>Actinomycetes</taxon>
        <taxon>Bifidobacteriales</taxon>
        <taxon>Bifidobacteriaceae</taxon>
        <taxon>Bifidobacterium</taxon>
    </lineage>
</organism>
<reference evidence="4 5" key="1">
    <citation type="submission" date="2017-05" db="EMBL/GenBank/DDBJ databases">
        <title>Bifidobacterium vansinderenii sp. nov.</title>
        <authorList>
            <person name="Lugli G.A."/>
            <person name="Duranti S."/>
            <person name="Mangifesta M."/>
        </authorList>
    </citation>
    <scope>NUCLEOTIDE SEQUENCE [LARGE SCALE GENOMIC DNA]</scope>
    <source>
        <strain evidence="4 5">Tam10B</strain>
    </source>
</reference>
<dbReference type="AlphaFoldDB" id="A0A229VYS7"/>
<dbReference type="InterPro" id="IPR001647">
    <property type="entry name" value="HTH_TetR"/>
</dbReference>
<dbReference type="InterPro" id="IPR050624">
    <property type="entry name" value="HTH-type_Tx_Regulator"/>
</dbReference>
<dbReference type="Pfam" id="PF14278">
    <property type="entry name" value="TetR_C_8"/>
    <property type="match status" value="1"/>
</dbReference>
<dbReference type="Gene3D" id="1.10.357.10">
    <property type="entry name" value="Tetracycline Repressor, domain 2"/>
    <property type="match status" value="1"/>
</dbReference>
<dbReference type="RefSeq" id="WP_093959912.1">
    <property type="nucleotide sequence ID" value="NZ_NEWD01000007.1"/>
</dbReference>
<dbReference type="OrthoDB" id="3193022at2"/>
<keyword evidence="1 2" id="KW-0238">DNA-binding</keyword>
<feature type="DNA-binding region" description="H-T-H motif" evidence="2">
    <location>
        <begin position="42"/>
        <end position="61"/>
    </location>
</feature>
<evidence type="ECO:0000256" key="1">
    <source>
        <dbReference type="ARBA" id="ARBA00023125"/>
    </source>
</evidence>
<comment type="caution">
    <text evidence="4">The sequence shown here is derived from an EMBL/GenBank/DDBJ whole genome shotgun (WGS) entry which is preliminary data.</text>
</comment>
<dbReference type="Pfam" id="PF00440">
    <property type="entry name" value="TetR_N"/>
    <property type="match status" value="1"/>
</dbReference>
<evidence type="ECO:0000256" key="2">
    <source>
        <dbReference type="PROSITE-ProRule" id="PRU00335"/>
    </source>
</evidence>
<feature type="domain" description="HTH tetR-type" evidence="3">
    <location>
        <begin position="19"/>
        <end position="79"/>
    </location>
</feature>
<dbReference type="Proteomes" id="UP000215433">
    <property type="component" value="Unassembled WGS sequence"/>
</dbReference>
<sequence>MTEHRRSSENGGTEDRRVRRTRARLTEALLELMKDKPIDRITVTELTERADVNRVTFYSHYGNVRALLDTVMDDAMRSCRHLIDVHAERIIAGDYLPFAIDILTYFDEHEDEFSVIASSEGGALFNRLSDDIRDVCNRVIDPVSLAIGDGGTMGESERRRAEAIRDYQFDYIMGGIMNVARNWFAGGRKESIAFMASIIASTTHAAGPESLRRNLPLAQTRVGEGEA</sequence>
<dbReference type="PROSITE" id="PS50977">
    <property type="entry name" value="HTH_TETR_2"/>
    <property type="match status" value="1"/>
</dbReference>
<dbReference type="SUPFAM" id="SSF46689">
    <property type="entry name" value="Homeodomain-like"/>
    <property type="match status" value="1"/>
</dbReference>
<accession>A0A229VYS7</accession>
<dbReference type="InterPro" id="IPR039532">
    <property type="entry name" value="TetR_C_Firmicutes"/>
</dbReference>
<evidence type="ECO:0000259" key="3">
    <source>
        <dbReference type="PROSITE" id="PS50977"/>
    </source>
</evidence>
<dbReference type="PANTHER" id="PTHR43479">
    <property type="entry name" value="ACREF/ENVCD OPERON REPRESSOR-RELATED"/>
    <property type="match status" value="1"/>
</dbReference>
<dbReference type="GO" id="GO:0003677">
    <property type="term" value="F:DNA binding"/>
    <property type="evidence" value="ECO:0007669"/>
    <property type="project" value="UniProtKB-UniRule"/>
</dbReference>
<evidence type="ECO:0000313" key="5">
    <source>
        <dbReference type="Proteomes" id="UP000215433"/>
    </source>
</evidence>
<dbReference type="PANTHER" id="PTHR43479:SF7">
    <property type="entry name" value="TETR-FAMILY TRANSCRIPTIONAL REGULATOR"/>
    <property type="match status" value="1"/>
</dbReference>